<feature type="compositionally biased region" description="Low complexity" evidence="1">
    <location>
        <begin position="49"/>
        <end position="66"/>
    </location>
</feature>
<proteinExistence type="predicted"/>
<dbReference type="OrthoDB" id="5529571at2759"/>
<feature type="compositionally biased region" description="Basic and acidic residues" evidence="1">
    <location>
        <begin position="126"/>
        <end position="143"/>
    </location>
</feature>
<sequence>MTDRSNPLERDGENLLQSALATAFGPVPSVRRSQPAQPSPAPAPPPPAAGDSTSADVDLSSSVSTDDSWKSEYDSQVQSWRAQSAEAREKSERERARWEEIRARERQEGGSRHRQVEEAPEPSPADVRDLVSGEHEGTGEESKASSQKWSDVPSDLASSYPSISFPSPSRPTSPSHSHPRRTHPQPTSHAYHADPQSTHSPDAGPVPTSATLAIFDSSLSIQTRLGALISSLGINLVLPFVNGVMLGFGEIFAKNIVAGWLGWKSPGSGIANVGIRSTAVPGRR</sequence>
<evidence type="ECO:0000256" key="1">
    <source>
        <dbReference type="SAM" id="MobiDB-lite"/>
    </source>
</evidence>
<dbReference type="PANTHER" id="PTHR28241:SF1">
    <property type="entry name" value="MITOCHONDRIAL IMPORT PROTEIN 1"/>
    <property type="match status" value="1"/>
</dbReference>
<dbReference type="Proteomes" id="UP000054166">
    <property type="component" value="Unassembled WGS sequence"/>
</dbReference>
<dbReference type="GO" id="GO:0045040">
    <property type="term" value="P:protein insertion into mitochondrial outer membrane"/>
    <property type="evidence" value="ECO:0007669"/>
    <property type="project" value="TreeGrafter"/>
</dbReference>
<dbReference type="InterPro" id="IPR013262">
    <property type="entry name" value="OMP_MIM1/TOM13_mt"/>
</dbReference>
<feature type="compositionally biased region" description="Pro residues" evidence="1">
    <location>
        <begin position="37"/>
        <end position="48"/>
    </location>
</feature>
<dbReference type="STRING" id="765440.A0A0C3FLP4"/>
<reference evidence="2 3" key="1">
    <citation type="submission" date="2014-04" db="EMBL/GenBank/DDBJ databases">
        <authorList>
            <consortium name="DOE Joint Genome Institute"/>
            <person name="Kuo A."/>
            <person name="Tarkka M."/>
            <person name="Buscot F."/>
            <person name="Kohler A."/>
            <person name="Nagy L.G."/>
            <person name="Floudas D."/>
            <person name="Copeland A."/>
            <person name="Barry K.W."/>
            <person name="Cichocki N."/>
            <person name="Veneault-Fourrey C."/>
            <person name="LaButti K."/>
            <person name="Lindquist E.A."/>
            <person name="Lipzen A."/>
            <person name="Lundell T."/>
            <person name="Morin E."/>
            <person name="Murat C."/>
            <person name="Sun H."/>
            <person name="Tunlid A."/>
            <person name="Henrissat B."/>
            <person name="Grigoriev I.V."/>
            <person name="Hibbett D.S."/>
            <person name="Martin F."/>
            <person name="Nordberg H.P."/>
            <person name="Cantor M.N."/>
            <person name="Hua S.X."/>
        </authorList>
    </citation>
    <scope>NUCLEOTIDE SEQUENCE [LARGE SCALE GENOMIC DNA]</scope>
    <source>
        <strain evidence="2 3">F 1598</strain>
    </source>
</reference>
<dbReference type="Pfam" id="PF08219">
    <property type="entry name" value="TOM13"/>
    <property type="match status" value="1"/>
</dbReference>
<feature type="compositionally biased region" description="Low complexity" evidence="1">
    <location>
        <begin position="158"/>
        <end position="176"/>
    </location>
</feature>
<feature type="compositionally biased region" description="Basic and acidic residues" evidence="1">
    <location>
        <begin position="86"/>
        <end position="117"/>
    </location>
</feature>
<gene>
    <name evidence="2" type="ORF">PILCRDRAFT_378143</name>
</gene>
<name>A0A0C3FLP4_PILCF</name>
<dbReference type="EMBL" id="KN832986">
    <property type="protein sequence ID" value="KIM84995.1"/>
    <property type="molecule type" value="Genomic_DNA"/>
</dbReference>
<reference evidence="3" key="2">
    <citation type="submission" date="2015-01" db="EMBL/GenBank/DDBJ databases">
        <title>Evolutionary Origins and Diversification of the Mycorrhizal Mutualists.</title>
        <authorList>
            <consortium name="DOE Joint Genome Institute"/>
            <consortium name="Mycorrhizal Genomics Consortium"/>
            <person name="Kohler A."/>
            <person name="Kuo A."/>
            <person name="Nagy L.G."/>
            <person name="Floudas D."/>
            <person name="Copeland A."/>
            <person name="Barry K.W."/>
            <person name="Cichocki N."/>
            <person name="Veneault-Fourrey C."/>
            <person name="LaButti K."/>
            <person name="Lindquist E.A."/>
            <person name="Lipzen A."/>
            <person name="Lundell T."/>
            <person name="Morin E."/>
            <person name="Murat C."/>
            <person name="Riley R."/>
            <person name="Ohm R."/>
            <person name="Sun H."/>
            <person name="Tunlid A."/>
            <person name="Henrissat B."/>
            <person name="Grigoriev I.V."/>
            <person name="Hibbett D.S."/>
            <person name="Martin F."/>
        </authorList>
    </citation>
    <scope>NUCLEOTIDE SEQUENCE [LARGE SCALE GENOMIC DNA]</scope>
    <source>
        <strain evidence="3">F 1598</strain>
    </source>
</reference>
<dbReference type="PANTHER" id="PTHR28241">
    <property type="entry name" value="MITOCHONDRIAL IMPORT PROTEIN 1"/>
    <property type="match status" value="1"/>
</dbReference>
<dbReference type="GO" id="GO:0070096">
    <property type="term" value="P:mitochondrial outer membrane translocase complex assembly"/>
    <property type="evidence" value="ECO:0007669"/>
    <property type="project" value="TreeGrafter"/>
</dbReference>
<evidence type="ECO:0000313" key="3">
    <source>
        <dbReference type="Proteomes" id="UP000054166"/>
    </source>
</evidence>
<evidence type="ECO:0000313" key="2">
    <source>
        <dbReference type="EMBL" id="KIM84995.1"/>
    </source>
</evidence>
<accession>A0A0C3FLP4</accession>
<organism evidence="2 3">
    <name type="scientific">Piloderma croceum (strain F 1598)</name>
    <dbReference type="NCBI Taxonomy" id="765440"/>
    <lineage>
        <taxon>Eukaryota</taxon>
        <taxon>Fungi</taxon>
        <taxon>Dikarya</taxon>
        <taxon>Basidiomycota</taxon>
        <taxon>Agaricomycotina</taxon>
        <taxon>Agaricomycetes</taxon>
        <taxon>Agaricomycetidae</taxon>
        <taxon>Atheliales</taxon>
        <taxon>Atheliaceae</taxon>
        <taxon>Piloderma</taxon>
    </lineage>
</organism>
<dbReference type="HOGENOM" id="CLU_078285_0_0_1"/>
<dbReference type="GO" id="GO:0005741">
    <property type="term" value="C:mitochondrial outer membrane"/>
    <property type="evidence" value="ECO:0007669"/>
    <property type="project" value="InterPro"/>
</dbReference>
<feature type="region of interest" description="Disordered" evidence="1">
    <location>
        <begin position="20"/>
        <end position="205"/>
    </location>
</feature>
<protein>
    <submittedName>
        <fullName evidence="2">Uncharacterized protein</fullName>
    </submittedName>
</protein>
<keyword evidence="3" id="KW-1185">Reference proteome</keyword>
<dbReference type="AlphaFoldDB" id="A0A0C3FLP4"/>
<dbReference type="InParanoid" id="A0A0C3FLP4"/>